<dbReference type="PATRIC" id="fig|66969.6.peg.2492"/>
<name>A0A0W1A5L3_9GAMM</name>
<keyword evidence="2" id="KW-1185">Reference proteome</keyword>
<accession>A0A0W1A5L3</accession>
<comment type="caution">
    <text evidence="1">The sequence shown here is derived from an EMBL/GenBank/DDBJ whole genome shotgun (WGS) entry which is preliminary data.</text>
</comment>
<gene>
    <name evidence="1" type="ORF">Lwal_2291</name>
</gene>
<organism evidence="1 2">
    <name type="scientific">Legionella waltersii</name>
    <dbReference type="NCBI Taxonomy" id="66969"/>
    <lineage>
        <taxon>Bacteria</taxon>
        <taxon>Pseudomonadati</taxon>
        <taxon>Pseudomonadota</taxon>
        <taxon>Gammaproteobacteria</taxon>
        <taxon>Legionellales</taxon>
        <taxon>Legionellaceae</taxon>
        <taxon>Legionella</taxon>
    </lineage>
</organism>
<evidence type="ECO:0000313" key="1">
    <source>
        <dbReference type="EMBL" id="KTD76569.1"/>
    </source>
</evidence>
<reference evidence="1 2" key="1">
    <citation type="submission" date="2015-11" db="EMBL/GenBank/DDBJ databases">
        <title>Genomic analysis of 38 Legionella species identifies large and diverse effector repertoires.</title>
        <authorList>
            <person name="Burstein D."/>
            <person name="Amaro F."/>
            <person name="Zusman T."/>
            <person name="Lifshitz Z."/>
            <person name="Cohen O."/>
            <person name="Gilbert J.A."/>
            <person name="Pupko T."/>
            <person name="Shuman H.A."/>
            <person name="Segal G."/>
        </authorList>
    </citation>
    <scope>NUCLEOTIDE SEQUENCE [LARGE SCALE GENOMIC DNA]</scope>
    <source>
        <strain evidence="1 2">ATCC 51914</strain>
    </source>
</reference>
<dbReference type="OrthoDB" id="5652837at2"/>
<protein>
    <recommendedName>
        <fullName evidence="3">Peptidase C58 YopT-type domain-containing protein</fullName>
    </recommendedName>
</protein>
<evidence type="ECO:0000313" key="2">
    <source>
        <dbReference type="Proteomes" id="UP000054729"/>
    </source>
</evidence>
<sequence length="222" mass="25121">MTKPIIKTRQSSKSGLGCCYGYSSFWAKGQLHLPVQDVTYEIPLTNAIFDEQSSQIMPMHSKRLASFYIDYWNKKELLDDIKKGLKNVGDAFVIGYLGVIAGHALAIKKIDEDKYQFFDCNVGVYELDGKELDKLFSDYIDPLYQKLFYGLTLEYIPANGLSPDLIENILATAYIVACKLISTPIGVFRYLESLCELIGTLVLSEKLNSNNEQPHEIIIINR</sequence>
<dbReference type="RefSeq" id="WP_058480916.1">
    <property type="nucleotide sequence ID" value="NZ_CAAAIQ010000001.1"/>
</dbReference>
<evidence type="ECO:0008006" key="3">
    <source>
        <dbReference type="Google" id="ProtNLM"/>
    </source>
</evidence>
<proteinExistence type="predicted"/>
<dbReference type="AlphaFoldDB" id="A0A0W1A5L3"/>
<dbReference type="EMBL" id="LNZB01000051">
    <property type="protein sequence ID" value="KTD76569.1"/>
    <property type="molecule type" value="Genomic_DNA"/>
</dbReference>
<dbReference type="Proteomes" id="UP000054729">
    <property type="component" value="Unassembled WGS sequence"/>
</dbReference>